<dbReference type="InterPro" id="IPR029052">
    <property type="entry name" value="Metallo-depent_PP-like"/>
</dbReference>
<feature type="signal peptide" evidence="3">
    <location>
        <begin position="1"/>
        <end position="27"/>
    </location>
</feature>
<accession>A0A222E278</accession>
<feature type="chain" id="PRO_5012533233" evidence="3">
    <location>
        <begin position="28"/>
        <end position="456"/>
    </location>
</feature>
<dbReference type="Proteomes" id="UP000203589">
    <property type="component" value="Chromosome"/>
</dbReference>
<evidence type="ECO:0000313" key="4">
    <source>
        <dbReference type="EMBL" id="ASP20324.1"/>
    </source>
</evidence>
<dbReference type="KEGG" id="aht:ANTHELSMS3_01629"/>
<evidence type="ECO:0000313" key="5">
    <source>
        <dbReference type="Proteomes" id="UP000203589"/>
    </source>
</evidence>
<dbReference type="PANTHER" id="PTHR10340">
    <property type="entry name" value="SPHINGOMYELIN PHOSPHODIESTERASE"/>
    <property type="match status" value="1"/>
</dbReference>
<dbReference type="OrthoDB" id="106957at2"/>
<reference evidence="4 5" key="1">
    <citation type="submission" date="2017-07" db="EMBL/GenBank/DDBJ databases">
        <title>Genome Sequence of Antarctobacter heliothermus Strain SMS3 Isolated from a culture of the Diatom Skeletonema marinoi.</title>
        <authorList>
            <person name="Topel M."/>
            <person name="Pinder M.I.M."/>
            <person name="Johansson O.N."/>
            <person name="Kourtchenko O."/>
            <person name="Godhe A."/>
            <person name="Clarke A.K."/>
        </authorList>
    </citation>
    <scope>NUCLEOTIDE SEQUENCE [LARGE SCALE GENOMIC DNA]</scope>
    <source>
        <strain evidence="4 5">SMS3</strain>
    </source>
</reference>
<keyword evidence="3" id="KW-0732">Signal</keyword>
<dbReference type="RefSeq" id="WP_157733444.1">
    <property type="nucleotide sequence ID" value="NZ_CP022540.1"/>
</dbReference>
<evidence type="ECO:0000256" key="3">
    <source>
        <dbReference type="SAM" id="SignalP"/>
    </source>
</evidence>
<dbReference type="EMBL" id="CP022540">
    <property type="protein sequence ID" value="ASP20324.1"/>
    <property type="molecule type" value="Genomic_DNA"/>
</dbReference>
<name>A0A222E278_9RHOB</name>
<dbReference type="GO" id="GO:0016787">
    <property type="term" value="F:hydrolase activity"/>
    <property type="evidence" value="ECO:0007669"/>
    <property type="project" value="UniProtKB-KW"/>
</dbReference>
<keyword evidence="5" id="KW-1185">Reference proteome</keyword>
<sequence length="456" mass="49285">MTFMPKILCILVLCPAVLLAFGRPAEAQSTFLTLSDVHYGIAAEEHVWGHSHETSKALWDKAQTKARALRDSESAAFTLYLGDMPAHNQADAARKLEFTTVLNGLATIAGDSHRLYFLPGNNDSLDRDYCAFDSGGQVPFVADDKYDPTKSGPPTNQWPTLRAGDTLIDASHIDHGYYSAYPLLPDTGLRLIALNTVMFTDDYGTGFNWDACENALTIAEIETRIATQLQWLATQLAEAEAAGEKVILAMHVPPGIDGYGGGPMWTVARGYSDSGYTGDDPLFTAASAAGNHTIERVFLALTARHAKTISAMLTAHTHLDDLRLLTSCQGDAAGIAYGVPGITTDHGNNPAMKVFGLDATFTLDRATTYFATEFTAPKFDWHSDTHYGFTATYCPTGRDCSGHPLSSVLQAWNGDTQGIAKRMLTILRTGRGAVSGHYYAAALDAAPNCTMPRTMR</sequence>
<dbReference type="Gene3D" id="3.60.21.10">
    <property type="match status" value="1"/>
</dbReference>
<dbReference type="PANTHER" id="PTHR10340:SF57">
    <property type="entry name" value="METALLOPHOS DOMAIN-CONTAINING PROTEIN"/>
    <property type="match status" value="1"/>
</dbReference>
<keyword evidence="1" id="KW-0378">Hydrolase</keyword>
<dbReference type="AlphaFoldDB" id="A0A222E278"/>
<proteinExistence type="predicted"/>
<protein>
    <submittedName>
        <fullName evidence="4">Calcineurin-like phosphoesterase</fullName>
    </submittedName>
</protein>
<evidence type="ECO:0000256" key="1">
    <source>
        <dbReference type="ARBA" id="ARBA00022801"/>
    </source>
</evidence>
<evidence type="ECO:0000256" key="2">
    <source>
        <dbReference type="ARBA" id="ARBA00023180"/>
    </source>
</evidence>
<gene>
    <name evidence="4" type="ORF">ANTHELSMS3_01629</name>
</gene>
<organism evidence="4 5">
    <name type="scientific">Antarctobacter heliothermus</name>
    <dbReference type="NCBI Taxonomy" id="74033"/>
    <lineage>
        <taxon>Bacteria</taxon>
        <taxon>Pseudomonadati</taxon>
        <taxon>Pseudomonadota</taxon>
        <taxon>Alphaproteobacteria</taxon>
        <taxon>Rhodobacterales</taxon>
        <taxon>Roseobacteraceae</taxon>
        <taxon>Antarctobacter</taxon>
    </lineage>
</organism>
<dbReference type="SUPFAM" id="SSF56300">
    <property type="entry name" value="Metallo-dependent phosphatases"/>
    <property type="match status" value="1"/>
</dbReference>
<keyword evidence="2" id="KW-0325">Glycoprotein</keyword>